<gene>
    <name evidence="5" type="ORF">ASIM_LOCUS12373</name>
</gene>
<dbReference type="GO" id="GO:0000423">
    <property type="term" value="P:mitophagy"/>
    <property type="evidence" value="ECO:0007669"/>
    <property type="project" value="TreeGrafter"/>
</dbReference>
<dbReference type="EMBL" id="UYRR01031177">
    <property type="protein sequence ID" value="VDK47206.1"/>
    <property type="molecule type" value="Genomic_DNA"/>
</dbReference>
<dbReference type="AlphaFoldDB" id="A0A0M3JX53"/>
<dbReference type="InterPro" id="IPR036570">
    <property type="entry name" value="HORMA_dom_sf"/>
</dbReference>
<dbReference type="GO" id="GO:0034497">
    <property type="term" value="P:protein localization to phagophore assembly site"/>
    <property type="evidence" value="ECO:0007669"/>
    <property type="project" value="TreeGrafter"/>
</dbReference>
<evidence type="ECO:0000313" key="7">
    <source>
        <dbReference type="WBParaSite" id="ASIM_0001290701-mRNA-1"/>
    </source>
</evidence>
<dbReference type="PANTHER" id="PTHR13430">
    <property type="match status" value="1"/>
</dbReference>
<evidence type="ECO:0000256" key="4">
    <source>
        <dbReference type="SAM" id="MobiDB-lite"/>
    </source>
</evidence>
<comment type="similarity">
    <text evidence="2">Belongs to the ATG13 family. Metazoan subfamily.</text>
</comment>
<feature type="compositionally biased region" description="Low complexity" evidence="4">
    <location>
        <begin position="282"/>
        <end position="291"/>
    </location>
</feature>
<dbReference type="GO" id="GO:0000407">
    <property type="term" value="C:phagophore assembly site"/>
    <property type="evidence" value="ECO:0007669"/>
    <property type="project" value="UniProtKB-SubCell"/>
</dbReference>
<dbReference type="GO" id="GO:0005829">
    <property type="term" value="C:cytosol"/>
    <property type="evidence" value="ECO:0007669"/>
    <property type="project" value="TreeGrafter"/>
</dbReference>
<dbReference type="GO" id="GO:0034727">
    <property type="term" value="P:piecemeal microautophagy of the nucleus"/>
    <property type="evidence" value="ECO:0007669"/>
    <property type="project" value="TreeGrafter"/>
</dbReference>
<dbReference type="PANTHER" id="PTHR13430:SF4">
    <property type="entry name" value="AUTOPHAGY-RELATED PROTEIN 13"/>
    <property type="match status" value="1"/>
</dbReference>
<accession>A0A0M3JX53</accession>
<protein>
    <submittedName>
        <fullName evidence="7">Autophagy-related protein 13 homolog (inferred by orthology to a C. elegans protein)</fullName>
    </submittedName>
</protein>
<feature type="region of interest" description="Disordered" evidence="4">
    <location>
        <begin position="276"/>
        <end position="295"/>
    </location>
</feature>
<sequence length="487" mass="53569">VQAVVQSRLGHTIIQSCYAEPDASDWFNVRVDELGEIAAYMRANISRYPPASSCVGLEFLLSNVEGDILPLESWCVRFDSTVVDASVNIRTKLYHQLGTMLKSAIAASRVTPTYRYYARKQSPETFIILYRVCEGEPQLDLGEGQRKFRIGVVSSPFGSLCVELSYRTRLEIDPSTRCNEGLEVKSSPHRSHSNSPTCPTDIPFGVVPVTGGVLEAVSPVSDIINNFNTSPTGRSDVVFETNSPQRTNFCLGHSLSSSDESLSHQRHFETYSSDEPIFGMESSSSPQSSSSAPLRSFTTQVLQQRNHSFPFAALLTATSSNVDNDEHSFQSSDINISTANCSTPVFEWNNLPKCASNERKSLVTVTTTATCMRQSATVPVDVNLMRSSTTDAKILNGHSQNHASADDEDVLSEDEGYVKVAFANSGMMDVDLGEFVKECRLAPLHLSGFQTDNPASIPSLLAEFESHQEMFDSFVSKMRTQLNEEEA</sequence>
<dbReference type="Gene3D" id="3.30.900.10">
    <property type="entry name" value="HORMA domain"/>
    <property type="match status" value="1"/>
</dbReference>
<dbReference type="WBParaSite" id="ASIM_0001290701-mRNA-1">
    <property type="protein sequence ID" value="ASIM_0001290701-mRNA-1"/>
    <property type="gene ID" value="ASIM_0001290701"/>
</dbReference>
<evidence type="ECO:0000256" key="3">
    <source>
        <dbReference type="ARBA" id="ARBA00023006"/>
    </source>
</evidence>
<comment type="subcellular location">
    <subcellularLocation>
        <location evidence="1">Preautophagosomal structure</location>
    </subcellularLocation>
</comment>
<evidence type="ECO:0000256" key="1">
    <source>
        <dbReference type="ARBA" id="ARBA00004329"/>
    </source>
</evidence>
<reference evidence="7" key="1">
    <citation type="submission" date="2017-02" db="UniProtKB">
        <authorList>
            <consortium name="WormBaseParasite"/>
        </authorList>
    </citation>
    <scope>IDENTIFICATION</scope>
</reference>
<keyword evidence="6" id="KW-1185">Reference proteome</keyword>
<reference evidence="5 6" key="2">
    <citation type="submission" date="2018-11" db="EMBL/GenBank/DDBJ databases">
        <authorList>
            <consortium name="Pathogen Informatics"/>
        </authorList>
    </citation>
    <scope>NUCLEOTIDE SEQUENCE [LARGE SCALE GENOMIC DNA]</scope>
</reference>
<keyword evidence="3" id="KW-0072">Autophagy</keyword>
<dbReference type="Proteomes" id="UP000267096">
    <property type="component" value="Unassembled WGS sequence"/>
</dbReference>
<evidence type="ECO:0000313" key="6">
    <source>
        <dbReference type="Proteomes" id="UP000267096"/>
    </source>
</evidence>
<organism evidence="7">
    <name type="scientific">Anisakis simplex</name>
    <name type="common">Herring worm</name>
    <dbReference type="NCBI Taxonomy" id="6269"/>
    <lineage>
        <taxon>Eukaryota</taxon>
        <taxon>Metazoa</taxon>
        <taxon>Ecdysozoa</taxon>
        <taxon>Nematoda</taxon>
        <taxon>Chromadorea</taxon>
        <taxon>Rhabditida</taxon>
        <taxon>Spirurina</taxon>
        <taxon>Ascaridomorpha</taxon>
        <taxon>Ascaridoidea</taxon>
        <taxon>Anisakidae</taxon>
        <taxon>Anisakis</taxon>
        <taxon>Anisakis simplex complex</taxon>
    </lineage>
</organism>
<proteinExistence type="inferred from homology"/>
<evidence type="ECO:0000256" key="2">
    <source>
        <dbReference type="ARBA" id="ARBA00007341"/>
    </source>
</evidence>
<dbReference type="InterPro" id="IPR040182">
    <property type="entry name" value="ATG13"/>
</dbReference>
<evidence type="ECO:0000313" key="5">
    <source>
        <dbReference type="EMBL" id="VDK47206.1"/>
    </source>
</evidence>
<name>A0A0M3JX53_ANISI</name>
<dbReference type="OrthoDB" id="70161at2759"/>
<dbReference type="GO" id="GO:1990316">
    <property type="term" value="C:Atg1/ULK1 kinase complex"/>
    <property type="evidence" value="ECO:0007669"/>
    <property type="project" value="TreeGrafter"/>
</dbReference>